<protein>
    <submittedName>
        <fullName evidence="2">Uncharacterized protein</fullName>
    </submittedName>
</protein>
<dbReference type="AlphaFoldDB" id="A0A6C2UTD4"/>
<feature type="transmembrane region" description="Helical" evidence="1">
    <location>
        <begin position="130"/>
        <end position="152"/>
    </location>
</feature>
<gene>
    <name evidence="2" type="ORF">SCARR_05516</name>
</gene>
<name>A0A6C2UTD4_9BACT</name>
<feature type="transmembrane region" description="Helical" evidence="1">
    <location>
        <begin position="230"/>
        <end position="248"/>
    </location>
</feature>
<keyword evidence="1" id="KW-0812">Transmembrane</keyword>
<keyword evidence="1" id="KW-0472">Membrane</keyword>
<dbReference type="EMBL" id="CAAHFH010000003">
    <property type="protein sequence ID" value="VGO23409.1"/>
    <property type="molecule type" value="Genomic_DNA"/>
</dbReference>
<organism evidence="2 3">
    <name type="scientific">Pontiella sulfatireligans</name>
    <dbReference type="NCBI Taxonomy" id="2750658"/>
    <lineage>
        <taxon>Bacteria</taxon>
        <taxon>Pseudomonadati</taxon>
        <taxon>Kiritimatiellota</taxon>
        <taxon>Kiritimatiellia</taxon>
        <taxon>Kiritimatiellales</taxon>
        <taxon>Pontiellaceae</taxon>
        <taxon>Pontiella</taxon>
    </lineage>
</organism>
<dbReference type="Proteomes" id="UP000346198">
    <property type="component" value="Unassembled WGS sequence"/>
</dbReference>
<sequence length="261" mass="29414">MHASAPSKFHRLEPLPSDGGICYIKRMWKFLKMLIGIALLPACWAASFAVYELYQTSVGSAAASGWEAWALPIGFLLWVLLFFLLPRPVRTYVFGHELTHALWALMMGGRVGKMKVGKSGGHVELSKTNFVITLAPYFFPFYTFLIIAAYYLAGLSVEVEPYRAWWLGLVGLTWSFHITFTVHMLSQRQPDVQEHGRIFSYAVIYFMNVLVIGVWVVLVGGPEFKSFGDLLAHETTAAYSFAVQYILLARDWSASLVQTLK</sequence>
<evidence type="ECO:0000313" key="3">
    <source>
        <dbReference type="Proteomes" id="UP000346198"/>
    </source>
</evidence>
<accession>A0A6C2UTD4</accession>
<reference evidence="2 3" key="1">
    <citation type="submission" date="2019-04" db="EMBL/GenBank/DDBJ databases">
        <authorList>
            <person name="Van Vliet M D."/>
        </authorList>
    </citation>
    <scope>NUCLEOTIDE SEQUENCE [LARGE SCALE GENOMIC DNA]</scope>
    <source>
        <strain evidence="2 3">F21</strain>
    </source>
</reference>
<feature type="transmembrane region" description="Helical" evidence="1">
    <location>
        <begin position="164"/>
        <end position="186"/>
    </location>
</feature>
<feature type="transmembrane region" description="Helical" evidence="1">
    <location>
        <begin position="66"/>
        <end position="85"/>
    </location>
</feature>
<feature type="transmembrane region" description="Helical" evidence="1">
    <location>
        <begin position="33"/>
        <end position="54"/>
    </location>
</feature>
<evidence type="ECO:0000256" key="1">
    <source>
        <dbReference type="SAM" id="Phobius"/>
    </source>
</evidence>
<keyword evidence="1" id="KW-1133">Transmembrane helix</keyword>
<evidence type="ECO:0000313" key="2">
    <source>
        <dbReference type="EMBL" id="VGO23409.1"/>
    </source>
</evidence>
<keyword evidence="3" id="KW-1185">Reference proteome</keyword>
<proteinExistence type="predicted"/>
<feature type="transmembrane region" description="Helical" evidence="1">
    <location>
        <begin position="198"/>
        <end position="218"/>
    </location>
</feature>